<dbReference type="PANTHER" id="PTHR35112">
    <property type="entry name" value="OS08G0360500 PROTEIN"/>
    <property type="match status" value="1"/>
</dbReference>
<dbReference type="InterPro" id="IPR056698">
    <property type="entry name" value="DUF7796"/>
</dbReference>
<feature type="compositionally biased region" description="Low complexity" evidence="1">
    <location>
        <begin position="12"/>
        <end position="21"/>
    </location>
</feature>
<feature type="domain" description="DUF7796" evidence="2">
    <location>
        <begin position="54"/>
        <end position="229"/>
    </location>
</feature>
<protein>
    <recommendedName>
        <fullName evidence="2">DUF7796 domain-containing protein</fullName>
    </recommendedName>
</protein>
<feature type="domain" description="DUF7796" evidence="2">
    <location>
        <begin position="232"/>
        <end position="356"/>
    </location>
</feature>
<dbReference type="EMBL" id="LR862141">
    <property type="protein sequence ID" value="CAD1821223.1"/>
    <property type="molecule type" value="Genomic_DNA"/>
</dbReference>
<organism evidence="3">
    <name type="scientific">Ananas comosus var. bracteatus</name>
    <name type="common">red pineapple</name>
    <dbReference type="NCBI Taxonomy" id="296719"/>
    <lineage>
        <taxon>Eukaryota</taxon>
        <taxon>Viridiplantae</taxon>
        <taxon>Streptophyta</taxon>
        <taxon>Embryophyta</taxon>
        <taxon>Tracheophyta</taxon>
        <taxon>Spermatophyta</taxon>
        <taxon>Magnoliopsida</taxon>
        <taxon>Liliopsida</taxon>
        <taxon>Poales</taxon>
        <taxon>Bromeliaceae</taxon>
        <taxon>Bromelioideae</taxon>
        <taxon>Ananas</taxon>
    </lineage>
</organism>
<proteinExistence type="predicted"/>
<accession>A0A6V7NRP0</accession>
<evidence type="ECO:0000256" key="1">
    <source>
        <dbReference type="SAM" id="MobiDB-lite"/>
    </source>
</evidence>
<dbReference type="PANTHER" id="PTHR35112:SF1">
    <property type="entry name" value="RING_FYVE_PHD ZINC FINGER SUPERFAMILY PROTEIN"/>
    <property type="match status" value="1"/>
</dbReference>
<evidence type="ECO:0000313" key="3">
    <source>
        <dbReference type="EMBL" id="CAD1821223.1"/>
    </source>
</evidence>
<gene>
    <name evidence="3" type="ORF">CB5_LOCUS4434</name>
</gene>
<sequence>MTLSDHHHQKIAAAAAAGAAAPPHSKRWTEWSTGITSNDNDNGDGDEGSDRQSHRARIAVCLVGGARRFELTGPSIVKHVLRQLPEGDLFVNAPLDENAYKFGLLREAPRIAAVRVAAQAPIAESESHSRVLTPSNSPNGIQGLLQYFNLVEGCLDLIRSHELRTNITYDWIIRTRVDGFWSGPLDPGTFEPGSYVVPEGSGYGGLNDRLGIGDPATSAVALSRLSLVPVRVPPGQYGVPVASMGSPGPLSGSKCRPCKPVCTGLCAAQVGNGLDRWWSWTEWRNGSLQLCDASGEWGKDWEDIFDEAAGTEAAAVRRRVGAMGMAECVAELEAVKGRSAQWDGPDPKEICRMGLGHSNSSSNKVASSYPP</sequence>
<dbReference type="Pfam" id="PF25072">
    <property type="entry name" value="DUF7796"/>
    <property type="match status" value="2"/>
</dbReference>
<name>A0A6V7NRP0_ANACO</name>
<evidence type="ECO:0000259" key="2">
    <source>
        <dbReference type="Pfam" id="PF25072"/>
    </source>
</evidence>
<reference evidence="3" key="1">
    <citation type="submission" date="2020-07" db="EMBL/GenBank/DDBJ databases">
        <authorList>
            <person name="Lin J."/>
        </authorList>
    </citation>
    <scope>NUCLEOTIDE SEQUENCE</scope>
</reference>
<dbReference type="AlphaFoldDB" id="A0A6V7NRP0"/>
<feature type="region of interest" description="Disordered" evidence="1">
    <location>
        <begin position="1"/>
        <end position="52"/>
    </location>
</feature>